<protein>
    <submittedName>
        <fullName evidence="1">1092_t:CDS:1</fullName>
    </submittedName>
</protein>
<reference evidence="1 2" key="1">
    <citation type="submission" date="2021-06" db="EMBL/GenBank/DDBJ databases">
        <authorList>
            <person name="Kallberg Y."/>
            <person name="Tangrot J."/>
            <person name="Rosling A."/>
        </authorList>
    </citation>
    <scope>NUCLEOTIDE SEQUENCE [LARGE SCALE GENOMIC DNA]</scope>
    <source>
        <strain evidence="1 2">120-4 pot B 10/14</strain>
    </source>
</reference>
<sequence length="107" mass="12945">MCQFCNDLRKLQDTFTNDNDYLKYAQEFNIKHKELLKNDENYTNLENIDLDEKIIDLISIAYNLKRFLLHTKKEVFLLKPELNEDKIETKNIPQELREKIHKSLKET</sequence>
<accession>A0ABN7WLD5</accession>
<keyword evidence="2" id="KW-1185">Reference proteome</keyword>
<name>A0ABN7WLD5_GIGMA</name>
<proteinExistence type="predicted"/>
<dbReference type="EMBL" id="CAJVQB010050999">
    <property type="protein sequence ID" value="CAG8835187.1"/>
    <property type="molecule type" value="Genomic_DNA"/>
</dbReference>
<comment type="caution">
    <text evidence="1">The sequence shown here is derived from an EMBL/GenBank/DDBJ whole genome shotgun (WGS) entry which is preliminary data.</text>
</comment>
<evidence type="ECO:0000313" key="2">
    <source>
        <dbReference type="Proteomes" id="UP000789901"/>
    </source>
</evidence>
<evidence type="ECO:0000313" key="1">
    <source>
        <dbReference type="EMBL" id="CAG8835187.1"/>
    </source>
</evidence>
<gene>
    <name evidence="1" type="ORF">GMARGA_LOCUS32444</name>
</gene>
<organism evidence="1 2">
    <name type="scientific">Gigaspora margarita</name>
    <dbReference type="NCBI Taxonomy" id="4874"/>
    <lineage>
        <taxon>Eukaryota</taxon>
        <taxon>Fungi</taxon>
        <taxon>Fungi incertae sedis</taxon>
        <taxon>Mucoromycota</taxon>
        <taxon>Glomeromycotina</taxon>
        <taxon>Glomeromycetes</taxon>
        <taxon>Diversisporales</taxon>
        <taxon>Gigasporaceae</taxon>
        <taxon>Gigaspora</taxon>
    </lineage>
</organism>
<dbReference type="Proteomes" id="UP000789901">
    <property type="component" value="Unassembled WGS sequence"/>
</dbReference>